<dbReference type="InterPro" id="IPR039781">
    <property type="entry name" value="Rad21/Rec8-like"/>
</dbReference>
<dbReference type="GO" id="GO:0005634">
    <property type="term" value="C:nucleus"/>
    <property type="evidence" value="ECO:0007669"/>
    <property type="project" value="UniProtKB-SubCell"/>
</dbReference>
<evidence type="ECO:0008006" key="8">
    <source>
        <dbReference type="Google" id="ProtNLM"/>
    </source>
</evidence>
<dbReference type="GO" id="GO:0007062">
    <property type="term" value="P:sister chromatid cohesion"/>
    <property type="evidence" value="ECO:0007669"/>
    <property type="project" value="InterPro"/>
</dbReference>
<dbReference type="InterPro" id="IPR006909">
    <property type="entry name" value="Rad21/Rec8_C_eu"/>
</dbReference>
<comment type="subcellular location">
    <subcellularLocation>
        <location evidence="1">Nucleus</location>
    </subcellularLocation>
</comment>
<proteinExistence type="predicted"/>
<reference evidence="6" key="1">
    <citation type="submission" date="2021-07" db="EMBL/GenBank/DDBJ databases">
        <title>Draft genome of Mortierella alpina, strain LL118, isolated from an aspen leaf litter sample.</title>
        <authorList>
            <person name="Yang S."/>
            <person name="Vinatzer B.A."/>
        </authorList>
    </citation>
    <scope>NUCLEOTIDE SEQUENCE</scope>
    <source>
        <strain evidence="6">LL118</strain>
    </source>
</reference>
<evidence type="ECO:0000313" key="6">
    <source>
        <dbReference type="EMBL" id="KAG9321998.1"/>
    </source>
</evidence>
<evidence type="ECO:0000259" key="5">
    <source>
        <dbReference type="Pfam" id="PF04825"/>
    </source>
</evidence>
<dbReference type="AlphaFoldDB" id="A0A9P8CVJ4"/>
<accession>A0A9P8CVJ4</accession>
<protein>
    <recommendedName>
        <fullName evidence="8">Rad21/Rec8-like protein N-terminal domain-containing protein</fullName>
    </recommendedName>
</protein>
<dbReference type="PANTHER" id="PTHR12585:SF51">
    <property type="entry name" value="MEIOTIC RECOMBINATION PROTEIN REC8"/>
    <property type="match status" value="1"/>
</dbReference>
<dbReference type="EMBL" id="JAIFTL010000171">
    <property type="protein sequence ID" value="KAG9321998.1"/>
    <property type="molecule type" value="Genomic_DNA"/>
</dbReference>
<evidence type="ECO:0000256" key="3">
    <source>
        <dbReference type="SAM" id="MobiDB-lite"/>
    </source>
</evidence>
<feature type="domain" description="Rad21/Rec8-like protein N-terminal" evidence="5">
    <location>
        <begin position="6"/>
        <end position="101"/>
    </location>
</feature>
<gene>
    <name evidence="6" type="ORF">KVV02_008161</name>
</gene>
<feature type="region of interest" description="Disordered" evidence="3">
    <location>
        <begin position="534"/>
        <end position="584"/>
    </location>
</feature>
<keyword evidence="2" id="KW-0539">Nucleus</keyword>
<dbReference type="Proteomes" id="UP000717515">
    <property type="component" value="Unassembled WGS sequence"/>
</dbReference>
<evidence type="ECO:0000259" key="4">
    <source>
        <dbReference type="Pfam" id="PF04824"/>
    </source>
</evidence>
<comment type="caution">
    <text evidence="6">The sequence shown here is derived from an EMBL/GenBank/DDBJ whole genome shotgun (WGS) entry which is preliminary data.</text>
</comment>
<dbReference type="Pfam" id="PF04824">
    <property type="entry name" value="Rad21_Rec8"/>
    <property type="match status" value="1"/>
</dbReference>
<feature type="domain" description="Rad21/Rec8-like protein C-terminal eukaryotic" evidence="4">
    <location>
        <begin position="639"/>
        <end position="679"/>
    </location>
</feature>
<dbReference type="GO" id="GO:0003682">
    <property type="term" value="F:chromatin binding"/>
    <property type="evidence" value="ECO:0007669"/>
    <property type="project" value="TreeGrafter"/>
</dbReference>
<sequence>MFAHRRYGHHGVRLAATIGPRSGLSKLSKKEVNGVNIIKACRDISQPSEPFALRFSSNLMVGVTRVYSQQYNFYYSDVNSTWIRLKRDLAVVQSENLDMAHPEAKLNVITCDYDLQIEKDLIRPLKLFQDLELEVARGSRGIEVAVEFGWAPSSALELGVGGGPSDNSSSSTDVLMLNLNDERRRNITLDDRSTGLGSNQTSTEPFSLSDDALMVEDNGFYIDAEGNVVDYLPEGFRVEDDAQVPTTHEPVEALGKRKRSGVDVAVLATTVDQEKQFVPTIRDHFEGLPFDSHEQQLEFEVSTVKKKPRTEGRQRKPTGLVIDHNTMLSREELLDLRDNFLRNQEDLHCEREAKQATGCAKALIDRLLAHPLSVSNVGPDLISFWSTAGAHTWADRDATRGMDEENYPTMSALDNTFDDGTPFPLGAKEVAYMEEEPFELEIRRRQQSSDSMSTPIGMSADDFKLGGMSSGHHLDRMPWSVEAHGSLQSASASDSRSQDMDSALMQALEKPPRRRRATSLGSVSSADSALRWDLNKDPLTRRRRTLTGMSRSPSRERSTGASRNRGNEEDGDGGPSSSADAHDMPMNIQDLLDLDGHRYEELGQTQARLAYEQEAYNFLEYVRGRLKRDNVHSVSFDGLISVQRRRSVAASAFHHVLSLSTMGVLRPTQKTPYQDILLEVIGS</sequence>
<evidence type="ECO:0000313" key="7">
    <source>
        <dbReference type="Proteomes" id="UP000717515"/>
    </source>
</evidence>
<dbReference type="PANTHER" id="PTHR12585">
    <property type="entry name" value="SCC1 / RAD21 FAMILY MEMBER"/>
    <property type="match status" value="1"/>
</dbReference>
<dbReference type="GO" id="GO:1990414">
    <property type="term" value="P:replication-born double-strand break repair via sister chromatid exchange"/>
    <property type="evidence" value="ECO:0007669"/>
    <property type="project" value="TreeGrafter"/>
</dbReference>
<evidence type="ECO:0000256" key="1">
    <source>
        <dbReference type="ARBA" id="ARBA00004123"/>
    </source>
</evidence>
<dbReference type="InterPro" id="IPR006910">
    <property type="entry name" value="Rad21_Rec8_N"/>
</dbReference>
<dbReference type="Pfam" id="PF04825">
    <property type="entry name" value="Rad21_Rec8_N"/>
    <property type="match status" value="1"/>
</dbReference>
<organism evidence="6 7">
    <name type="scientific">Mortierella alpina</name>
    <name type="common">Oleaginous fungus</name>
    <name type="synonym">Mortierella renispora</name>
    <dbReference type="NCBI Taxonomy" id="64518"/>
    <lineage>
        <taxon>Eukaryota</taxon>
        <taxon>Fungi</taxon>
        <taxon>Fungi incertae sedis</taxon>
        <taxon>Mucoromycota</taxon>
        <taxon>Mortierellomycotina</taxon>
        <taxon>Mortierellomycetes</taxon>
        <taxon>Mortierellales</taxon>
        <taxon>Mortierellaceae</taxon>
        <taxon>Mortierella</taxon>
    </lineage>
</organism>
<dbReference type="GO" id="GO:0008278">
    <property type="term" value="C:cohesin complex"/>
    <property type="evidence" value="ECO:0007669"/>
    <property type="project" value="InterPro"/>
</dbReference>
<name>A0A9P8CVJ4_MORAP</name>
<feature type="region of interest" description="Disordered" evidence="3">
    <location>
        <begin position="442"/>
        <end position="469"/>
    </location>
</feature>
<evidence type="ECO:0000256" key="2">
    <source>
        <dbReference type="ARBA" id="ARBA00023242"/>
    </source>
</evidence>